<protein>
    <submittedName>
        <fullName evidence="2">Uncharacterized protein</fullName>
    </submittedName>
</protein>
<keyword evidence="3" id="KW-1185">Reference proteome</keyword>
<sequence>MIPRYANPSFLSDQLEIVSRAALNGEEDETPMDIDNVPSGDRAAMVAQLENILKRSLGDIELGAAGDVQPEDGHRKKKRRKTEESLQVAAAAPEEAELSESMSFRLVSNKLPPKPIALQAKPPPVIKAKEPSREDTAEEAELRASRAKAVAVDFDWILEQSTKVYVPPRQNDRKVIHVTAQLPDEAPAVMVAERPRSKPPKKPHLCLTDTSLEVTPSPHNLRPTCALPVVEVNASSKSDVAQTKRRRRRTKDAPPRPPPMFWRPPRGIGGKSAGYAMGYAGSWPMYEGDPRRYRYHRDTMKKAIFVR</sequence>
<dbReference type="Proteomes" id="UP000250043">
    <property type="component" value="Unassembled WGS sequence"/>
</dbReference>
<proteinExistence type="predicted"/>
<accession>A0A8E2B5F4</accession>
<feature type="region of interest" description="Disordered" evidence="1">
    <location>
        <begin position="114"/>
        <end position="137"/>
    </location>
</feature>
<name>A0A8E2B5F4_9APHY</name>
<organism evidence="2 3">
    <name type="scientific">Obba rivulosa</name>
    <dbReference type="NCBI Taxonomy" id="1052685"/>
    <lineage>
        <taxon>Eukaryota</taxon>
        <taxon>Fungi</taxon>
        <taxon>Dikarya</taxon>
        <taxon>Basidiomycota</taxon>
        <taxon>Agaricomycotina</taxon>
        <taxon>Agaricomycetes</taxon>
        <taxon>Polyporales</taxon>
        <taxon>Gelatoporiaceae</taxon>
        <taxon>Obba</taxon>
    </lineage>
</organism>
<feature type="compositionally biased region" description="Basic and acidic residues" evidence="1">
    <location>
        <begin position="127"/>
        <end position="137"/>
    </location>
</feature>
<feature type="region of interest" description="Disordered" evidence="1">
    <location>
        <begin position="234"/>
        <end position="267"/>
    </location>
</feature>
<reference evidence="2 3" key="1">
    <citation type="submission" date="2016-07" db="EMBL/GenBank/DDBJ databases">
        <title>Draft genome of the white-rot fungus Obba rivulosa 3A-2.</title>
        <authorList>
            <consortium name="DOE Joint Genome Institute"/>
            <person name="Miettinen O."/>
            <person name="Riley R."/>
            <person name="Acob R."/>
            <person name="Barry K."/>
            <person name="Cullen D."/>
            <person name="De Vries R."/>
            <person name="Hainaut M."/>
            <person name="Hatakka A."/>
            <person name="Henrissat B."/>
            <person name="Hilden K."/>
            <person name="Kuo R."/>
            <person name="Labutti K."/>
            <person name="Lipzen A."/>
            <person name="Makela M.R."/>
            <person name="Sandor L."/>
            <person name="Spatafora J.W."/>
            <person name="Grigoriev I.V."/>
            <person name="Hibbett D.S."/>
        </authorList>
    </citation>
    <scope>NUCLEOTIDE SEQUENCE [LARGE SCALE GENOMIC DNA]</scope>
    <source>
        <strain evidence="2 3">3A-2</strain>
    </source>
</reference>
<evidence type="ECO:0000313" key="2">
    <source>
        <dbReference type="EMBL" id="OCH93022.1"/>
    </source>
</evidence>
<gene>
    <name evidence="2" type="ORF">OBBRIDRAFT_378109</name>
</gene>
<dbReference type="AlphaFoldDB" id="A0A8E2B5F4"/>
<dbReference type="OrthoDB" id="3063716at2759"/>
<evidence type="ECO:0000256" key="1">
    <source>
        <dbReference type="SAM" id="MobiDB-lite"/>
    </source>
</evidence>
<dbReference type="EMBL" id="KV722360">
    <property type="protein sequence ID" value="OCH93022.1"/>
    <property type="molecule type" value="Genomic_DNA"/>
</dbReference>
<evidence type="ECO:0000313" key="3">
    <source>
        <dbReference type="Proteomes" id="UP000250043"/>
    </source>
</evidence>
<feature type="region of interest" description="Disordered" evidence="1">
    <location>
        <begin position="60"/>
        <end position="94"/>
    </location>
</feature>